<feature type="transmembrane region" description="Helical" evidence="2">
    <location>
        <begin position="12"/>
        <end position="34"/>
    </location>
</feature>
<dbReference type="RefSeq" id="WP_121547796.1">
    <property type="nucleotide sequence ID" value="NZ_CP023407.1"/>
</dbReference>
<organism evidence="3 4">
    <name type="scientific">Streptomyces fungicidicus</name>
    <dbReference type="NCBI Taxonomy" id="68203"/>
    <lineage>
        <taxon>Bacteria</taxon>
        <taxon>Bacillati</taxon>
        <taxon>Actinomycetota</taxon>
        <taxon>Actinomycetes</taxon>
        <taxon>Kitasatosporales</taxon>
        <taxon>Streptomycetaceae</taxon>
        <taxon>Streptomyces</taxon>
    </lineage>
</organism>
<evidence type="ECO:0000313" key="3">
    <source>
        <dbReference type="EMBL" id="AYL38598.1"/>
    </source>
</evidence>
<proteinExistence type="predicted"/>
<evidence type="ECO:0000313" key="4">
    <source>
        <dbReference type="Proteomes" id="UP000282170"/>
    </source>
</evidence>
<keyword evidence="2" id="KW-0812">Transmembrane</keyword>
<protein>
    <recommendedName>
        <fullName evidence="5">Cardiolipin synthase N-terminal domain-containing protein</fullName>
    </recommendedName>
</protein>
<dbReference type="Proteomes" id="UP000282170">
    <property type="component" value="Chromosome"/>
</dbReference>
<feature type="transmembrane region" description="Helical" evidence="2">
    <location>
        <begin position="54"/>
        <end position="72"/>
    </location>
</feature>
<gene>
    <name evidence="3" type="ORF">CNQ36_26250</name>
</gene>
<keyword evidence="4" id="KW-1185">Reference proteome</keyword>
<reference evidence="3 4" key="1">
    <citation type="submission" date="2017-09" db="EMBL/GenBank/DDBJ databases">
        <authorList>
            <person name="Zhang H."/>
            <person name="Hu S."/>
            <person name="Xu J."/>
            <person name="He Z."/>
        </authorList>
    </citation>
    <scope>NUCLEOTIDE SEQUENCE [LARGE SCALE GENOMIC DNA]</scope>
    <source>
        <strain evidence="3 4">TXX3120</strain>
    </source>
</reference>
<keyword evidence="2" id="KW-1133">Transmembrane helix</keyword>
<dbReference type="KEGG" id="sfug:CNQ36_26250"/>
<evidence type="ECO:0008006" key="5">
    <source>
        <dbReference type="Google" id="ProtNLM"/>
    </source>
</evidence>
<sequence length="156" mass="17510">MSGKTYLAYDYPLLGAFLSMLVFFLWIMWIILLFRVVVDIFRDDGLSGWAKTGWLVFTIVLPFLGVFVYVIARGKNMGRREITQARQQQEAFDSYIRETAKGAGGGTSSVDELARLSEIKARGDISDDEFRRAKELVLTGHGPKEHHGPYASSAGR</sequence>
<name>A0A494V798_9ACTN</name>
<dbReference type="AlphaFoldDB" id="A0A494V798"/>
<evidence type="ECO:0000256" key="1">
    <source>
        <dbReference type="SAM" id="MobiDB-lite"/>
    </source>
</evidence>
<dbReference type="GeneID" id="93886361"/>
<keyword evidence="2" id="KW-0472">Membrane</keyword>
<feature type="region of interest" description="Disordered" evidence="1">
    <location>
        <begin position="136"/>
        <end position="156"/>
    </location>
</feature>
<evidence type="ECO:0000256" key="2">
    <source>
        <dbReference type="SAM" id="Phobius"/>
    </source>
</evidence>
<dbReference type="EMBL" id="CP023407">
    <property type="protein sequence ID" value="AYL38598.1"/>
    <property type="molecule type" value="Genomic_DNA"/>
</dbReference>
<accession>A0A494V798</accession>